<feature type="signal peptide" evidence="2">
    <location>
        <begin position="1"/>
        <end position="31"/>
    </location>
</feature>
<dbReference type="PATRIC" id="fig|270351.10.peg.3628"/>
<gene>
    <name evidence="3" type="ORF">Maq22A_c18795</name>
</gene>
<accession>A0A0C6FUP5</accession>
<feature type="compositionally biased region" description="Low complexity" evidence="1">
    <location>
        <begin position="120"/>
        <end position="129"/>
    </location>
</feature>
<feature type="region of interest" description="Disordered" evidence="1">
    <location>
        <begin position="85"/>
        <end position="129"/>
    </location>
</feature>
<evidence type="ECO:0008006" key="5">
    <source>
        <dbReference type="Google" id="ProtNLM"/>
    </source>
</evidence>
<evidence type="ECO:0000256" key="1">
    <source>
        <dbReference type="SAM" id="MobiDB-lite"/>
    </source>
</evidence>
<dbReference type="KEGG" id="maqu:Maq22A_c18795"/>
<keyword evidence="2" id="KW-0732">Signal</keyword>
<reference evidence="4" key="2">
    <citation type="submission" date="2015-01" db="EMBL/GenBank/DDBJ databases">
        <title>Complete genome sequence of Methylobacterium aquaticum strain 22A.</title>
        <authorList>
            <person name="Tani A."/>
            <person name="Ogura Y."/>
            <person name="Hayashi T."/>
        </authorList>
    </citation>
    <scope>NUCLEOTIDE SEQUENCE [LARGE SCALE GENOMIC DNA]</scope>
    <source>
        <strain evidence="4">MA-22A</strain>
    </source>
</reference>
<evidence type="ECO:0000313" key="4">
    <source>
        <dbReference type="Proteomes" id="UP000061432"/>
    </source>
</evidence>
<name>A0A0C6FUP5_9HYPH</name>
<feature type="compositionally biased region" description="Low complexity" evidence="1">
    <location>
        <begin position="91"/>
        <end position="112"/>
    </location>
</feature>
<sequence>MVPFRLPAAPRALAAALALLALPFLPTVARAHEGYDHGAPQAPVSKTIAPRGEAASAVFELVAIPRGDALVLWLDRFATGEPITDATLEVETPAGPATAEAPRTAATASPRPGWRRATRARTISTSSSR</sequence>
<evidence type="ECO:0000313" key="3">
    <source>
        <dbReference type="EMBL" id="BAQ46840.1"/>
    </source>
</evidence>
<dbReference type="EMBL" id="AP014704">
    <property type="protein sequence ID" value="BAQ46840.1"/>
    <property type="molecule type" value="Genomic_DNA"/>
</dbReference>
<proteinExistence type="predicted"/>
<evidence type="ECO:0000256" key="2">
    <source>
        <dbReference type="SAM" id="SignalP"/>
    </source>
</evidence>
<protein>
    <recommendedName>
        <fullName evidence="5">Copper resistance protein CopC</fullName>
    </recommendedName>
</protein>
<organism evidence="3 4">
    <name type="scientific">Methylobacterium aquaticum</name>
    <dbReference type="NCBI Taxonomy" id="270351"/>
    <lineage>
        <taxon>Bacteria</taxon>
        <taxon>Pseudomonadati</taxon>
        <taxon>Pseudomonadota</taxon>
        <taxon>Alphaproteobacteria</taxon>
        <taxon>Hyphomicrobiales</taxon>
        <taxon>Methylobacteriaceae</taxon>
        <taxon>Methylobacterium</taxon>
    </lineage>
</organism>
<reference evidence="3 4" key="1">
    <citation type="journal article" date="2015" name="Genome Announc.">
        <title>Complete Genome Sequence of Methylobacterium aquaticum Strain 22A, Isolated from Racomitrium japonicum Moss.</title>
        <authorList>
            <person name="Tani A."/>
            <person name="Ogura Y."/>
            <person name="Hayashi T."/>
            <person name="Kimbara K."/>
        </authorList>
    </citation>
    <scope>NUCLEOTIDE SEQUENCE [LARGE SCALE GENOMIC DNA]</scope>
    <source>
        <strain evidence="3 4">MA-22A</strain>
    </source>
</reference>
<dbReference type="Proteomes" id="UP000061432">
    <property type="component" value="Chromosome"/>
</dbReference>
<dbReference type="AlphaFoldDB" id="A0A0C6FUP5"/>
<dbReference type="STRING" id="270351.Maq22A_c18795"/>
<feature type="chain" id="PRO_5002197358" description="Copper resistance protein CopC" evidence="2">
    <location>
        <begin position="32"/>
        <end position="129"/>
    </location>
</feature>